<dbReference type="Proteomes" id="UP000095192">
    <property type="component" value="Unassembled WGS sequence"/>
</dbReference>
<dbReference type="AlphaFoldDB" id="A0A1D3CY61"/>
<sequence>MTLVERRRLLTRSNAAPPLPPSAASAEDAGDFPEASQDARRRGGGAKLPLALLPAGTYRRRDETTLAFRCSLCEGSSCSSSFSFAEAAEGELQGWGIPLCPLLEDVVAKREAMKRVKMDARKRSSRYRERLFSPVLYGVSVCEMRKVGCSNAAERRAKTAMLGLFAMCISALSLYMFGELWNAAQDPRFSSWRVGFILQRLFPFKSAVRLASAFAEAVCTPHGKEGKGLGKLVSAVMGVARERQQPSVRLVEVSAAGGSLEFYTPGTSFEWVCVCAWDVRPEAPPECETSSSSRRKEKASKEEEEAASPSSTCKRAAKN</sequence>
<dbReference type="InParanoid" id="A0A1D3CY61"/>
<feature type="region of interest" description="Disordered" evidence="1">
    <location>
        <begin position="282"/>
        <end position="319"/>
    </location>
</feature>
<dbReference type="VEuPathDB" id="ToxoDB:cyc_02702"/>
<dbReference type="VEuPathDB" id="ToxoDB:LOC34619523"/>
<accession>A0A1D3CY61</accession>
<dbReference type="EMBL" id="JROU02001533">
    <property type="protein sequence ID" value="OEH76131.1"/>
    <property type="molecule type" value="Genomic_DNA"/>
</dbReference>
<keyword evidence="4" id="KW-1185">Reference proteome</keyword>
<keyword evidence="2" id="KW-1133">Transmembrane helix</keyword>
<evidence type="ECO:0000256" key="1">
    <source>
        <dbReference type="SAM" id="MobiDB-lite"/>
    </source>
</evidence>
<reference evidence="3 4" key="1">
    <citation type="journal article" date="2016" name="BMC Genomics">
        <title>Comparative genomics reveals Cyclospora cayetanensis possesses coccidia-like metabolism and invasion components but unique surface antigens.</title>
        <authorList>
            <person name="Liu S."/>
            <person name="Wang L."/>
            <person name="Zheng H."/>
            <person name="Xu Z."/>
            <person name="Roellig D.M."/>
            <person name="Li N."/>
            <person name="Frace M.A."/>
            <person name="Tang K."/>
            <person name="Arrowood M.J."/>
            <person name="Moss D.M."/>
            <person name="Zhang L."/>
            <person name="Feng Y."/>
            <person name="Xiao L."/>
        </authorList>
    </citation>
    <scope>NUCLEOTIDE SEQUENCE [LARGE SCALE GENOMIC DNA]</scope>
    <source>
        <strain evidence="3 4">CHN_HEN01</strain>
    </source>
</reference>
<evidence type="ECO:0000313" key="4">
    <source>
        <dbReference type="Proteomes" id="UP000095192"/>
    </source>
</evidence>
<organism evidence="3 4">
    <name type="scientific">Cyclospora cayetanensis</name>
    <dbReference type="NCBI Taxonomy" id="88456"/>
    <lineage>
        <taxon>Eukaryota</taxon>
        <taxon>Sar</taxon>
        <taxon>Alveolata</taxon>
        <taxon>Apicomplexa</taxon>
        <taxon>Conoidasida</taxon>
        <taxon>Coccidia</taxon>
        <taxon>Eucoccidiorida</taxon>
        <taxon>Eimeriorina</taxon>
        <taxon>Eimeriidae</taxon>
        <taxon>Cyclospora</taxon>
    </lineage>
</organism>
<evidence type="ECO:0008006" key="5">
    <source>
        <dbReference type="Google" id="ProtNLM"/>
    </source>
</evidence>
<keyword evidence="2" id="KW-0472">Membrane</keyword>
<evidence type="ECO:0000313" key="3">
    <source>
        <dbReference type="EMBL" id="OEH76131.1"/>
    </source>
</evidence>
<protein>
    <recommendedName>
        <fullName evidence="5">Transmembrane protein</fullName>
    </recommendedName>
</protein>
<gene>
    <name evidence="3" type="ORF">cyc_02702</name>
</gene>
<feature type="region of interest" description="Disordered" evidence="1">
    <location>
        <begin position="1"/>
        <end position="43"/>
    </location>
</feature>
<feature type="transmembrane region" description="Helical" evidence="2">
    <location>
        <begin position="160"/>
        <end position="178"/>
    </location>
</feature>
<evidence type="ECO:0000256" key="2">
    <source>
        <dbReference type="SAM" id="Phobius"/>
    </source>
</evidence>
<name>A0A1D3CY61_9EIME</name>
<comment type="caution">
    <text evidence="3">The sequence shown here is derived from an EMBL/GenBank/DDBJ whole genome shotgun (WGS) entry which is preliminary data.</text>
</comment>
<proteinExistence type="predicted"/>
<keyword evidence="2" id="KW-0812">Transmembrane</keyword>